<feature type="region of interest" description="Disordered" evidence="1">
    <location>
        <begin position="1"/>
        <end position="42"/>
    </location>
</feature>
<feature type="compositionally biased region" description="Pro residues" evidence="1">
    <location>
        <begin position="1"/>
        <end position="13"/>
    </location>
</feature>
<dbReference type="Proteomes" id="UP001632038">
    <property type="component" value="Unassembled WGS sequence"/>
</dbReference>
<dbReference type="InterPro" id="IPR001810">
    <property type="entry name" value="F-box_dom"/>
</dbReference>
<comment type="caution">
    <text evidence="3">The sequence shown here is derived from an EMBL/GenBank/DDBJ whole genome shotgun (WGS) entry which is preliminary data.</text>
</comment>
<dbReference type="Gene3D" id="1.20.1280.50">
    <property type="match status" value="1"/>
</dbReference>
<feature type="domain" description="F-box" evidence="2">
    <location>
        <begin position="71"/>
        <end position="118"/>
    </location>
</feature>
<reference evidence="4" key="1">
    <citation type="journal article" date="2024" name="IScience">
        <title>Strigolactones Initiate the Formation of Haustorium-like Structures in Castilleja.</title>
        <authorList>
            <person name="Buerger M."/>
            <person name="Peterson D."/>
            <person name="Chory J."/>
        </authorList>
    </citation>
    <scope>NUCLEOTIDE SEQUENCE [LARGE SCALE GENOMIC DNA]</scope>
</reference>
<sequence length="439" mass="50555">MQPPLPLPPPPPQRRSSGSPMDGLTDSHLNTVPTTKTNEEGNSEIHVPKKRVKVKNGRSHSYYLRSSKRFESNINSLPDDIVFDILVKIPAQDIYSAVRPVCRKWNQITRTNKFVNTHLHHSTYGLLLQKQVSQSTELTFVSLSRQGQIELSRLDYEPDEEIWCSSCNGLILESEPSKDAVLFISNPVTMQSFPLPPFVFPVPDMCFCYSALAYASLSMVYKVVQVYRTENQWACSILTVGVDKSWRPVCTQHISVKANENLRFRPLTTEGFVHWAKSGIYVLTLNVETEIITEYLVPCSGDRRFFFSRHLVPSFEDRFYYFPTARYLSLLIANAGHQNCSWDIWEMKPETGEWTQLPGIDLKGLSSECDTDYKLSHAYIGELFPVGWLEYKEVLLYRVPMGICVAWNIRLKEFEFFEIDFDLEGYFVHRNSLLWLDGC</sequence>
<accession>A0ABD3E6X2</accession>
<dbReference type="InterPro" id="IPR013187">
    <property type="entry name" value="F-box-assoc_dom_typ3"/>
</dbReference>
<dbReference type="InterPro" id="IPR050796">
    <property type="entry name" value="SCF_F-box_component"/>
</dbReference>
<feature type="compositionally biased region" description="Polar residues" evidence="1">
    <location>
        <begin position="27"/>
        <end position="36"/>
    </location>
</feature>
<dbReference type="SUPFAM" id="SSF81383">
    <property type="entry name" value="F-box domain"/>
    <property type="match status" value="1"/>
</dbReference>
<evidence type="ECO:0000256" key="1">
    <source>
        <dbReference type="SAM" id="MobiDB-lite"/>
    </source>
</evidence>
<evidence type="ECO:0000313" key="4">
    <source>
        <dbReference type="Proteomes" id="UP001632038"/>
    </source>
</evidence>
<protein>
    <recommendedName>
        <fullName evidence="2">F-box domain-containing protein</fullName>
    </recommendedName>
</protein>
<dbReference type="EMBL" id="JAVIJP010000007">
    <property type="protein sequence ID" value="KAL3648821.1"/>
    <property type="molecule type" value="Genomic_DNA"/>
</dbReference>
<dbReference type="InterPro" id="IPR036047">
    <property type="entry name" value="F-box-like_dom_sf"/>
</dbReference>
<dbReference type="Pfam" id="PF12937">
    <property type="entry name" value="F-box-like"/>
    <property type="match status" value="1"/>
</dbReference>
<evidence type="ECO:0000313" key="3">
    <source>
        <dbReference type="EMBL" id="KAL3648821.1"/>
    </source>
</evidence>
<dbReference type="PANTHER" id="PTHR31672:SF11">
    <property type="entry name" value="F-BOX PROTEIN CPR1-LIKE ISOFORM X2"/>
    <property type="match status" value="1"/>
</dbReference>
<name>A0ABD3E6X2_9LAMI</name>
<proteinExistence type="predicted"/>
<dbReference type="PANTHER" id="PTHR31672">
    <property type="entry name" value="BNACNNG10540D PROTEIN"/>
    <property type="match status" value="1"/>
</dbReference>
<keyword evidence="4" id="KW-1185">Reference proteome</keyword>
<dbReference type="PROSITE" id="PS50181">
    <property type="entry name" value="FBOX"/>
    <property type="match status" value="1"/>
</dbReference>
<evidence type="ECO:0000259" key="2">
    <source>
        <dbReference type="PROSITE" id="PS50181"/>
    </source>
</evidence>
<gene>
    <name evidence="3" type="ORF">CASFOL_005224</name>
</gene>
<dbReference type="Pfam" id="PF08268">
    <property type="entry name" value="FBA_3"/>
    <property type="match status" value="1"/>
</dbReference>
<dbReference type="AlphaFoldDB" id="A0ABD3E6X2"/>
<organism evidence="3 4">
    <name type="scientific">Castilleja foliolosa</name>
    <dbReference type="NCBI Taxonomy" id="1961234"/>
    <lineage>
        <taxon>Eukaryota</taxon>
        <taxon>Viridiplantae</taxon>
        <taxon>Streptophyta</taxon>
        <taxon>Embryophyta</taxon>
        <taxon>Tracheophyta</taxon>
        <taxon>Spermatophyta</taxon>
        <taxon>Magnoliopsida</taxon>
        <taxon>eudicotyledons</taxon>
        <taxon>Gunneridae</taxon>
        <taxon>Pentapetalae</taxon>
        <taxon>asterids</taxon>
        <taxon>lamiids</taxon>
        <taxon>Lamiales</taxon>
        <taxon>Orobanchaceae</taxon>
        <taxon>Pedicularideae</taxon>
        <taxon>Castillejinae</taxon>
        <taxon>Castilleja</taxon>
    </lineage>
</organism>